<evidence type="ECO:0000256" key="12">
    <source>
        <dbReference type="PIRNR" id="PIRNR003097"/>
    </source>
</evidence>
<feature type="compositionally biased region" description="Low complexity" evidence="13">
    <location>
        <begin position="9"/>
        <end position="21"/>
    </location>
</feature>
<evidence type="ECO:0000256" key="10">
    <source>
        <dbReference type="ARBA" id="ARBA00023136"/>
    </source>
</evidence>
<dbReference type="GO" id="GO:0005886">
    <property type="term" value="C:plasma membrane"/>
    <property type="evidence" value="ECO:0007669"/>
    <property type="project" value="UniProtKB-SubCell"/>
</dbReference>
<evidence type="ECO:0000256" key="14">
    <source>
        <dbReference type="SAM" id="Phobius"/>
    </source>
</evidence>
<dbReference type="InterPro" id="IPR003838">
    <property type="entry name" value="ABC3_permease_C"/>
</dbReference>
<evidence type="ECO:0000256" key="5">
    <source>
        <dbReference type="ARBA" id="ARBA00022475"/>
    </source>
</evidence>
<keyword evidence="7 12" id="KW-0132">Cell division</keyword>
<evidence type="ECO:0000256" key="8">
    <source>
        <dbReference type="ARBA" id="ARBA00022692"/>
    </source>
</evidence>
<dbReference type="Proteomes" id="UP000535589">
    <property type="component" value="Unassembled WGS sequence"/>
</dbReference>
<keyword evidence="9 14" id="KW-1133">Transmembrane helix</keyword>
<feature type="transmembrane region" description="Helical" evidence="14">
    <location>
        <begin position="296"/>
        <end position="315"/>
    </location>
</feature>
<evidence type="ECO:0000256" key="6">
    <source>
        <dbReference type="ARBA" id="ARBA00022519"/>
    </source>
</evidence>
<evidence type="ECO:0000259" key="16">
    <source>
        <dbReference type="Pfam" id="PF18075"/>
    </source>
</evidence>
<comment type="similarity">
    <text evidence="2 12">Belongs to the ABC-4 integral membrane protein family. FtsX subfamily.</text>
</comment>
<dbReference type="Pfam" id="PF18075">
    <property type="entry name" value="FtsX_ECD"/>
    <property type="match status" value="1"/>
</dbReference>
<feature type="region of interest" description="Disordered" evidence="13">
    <location>
        <begin position="1"/>
        <end position="21"/>
    </location>
</feature>
<dbReference type="AlphaFoldDB" id="A0A7X8TRV5"/>
<evidence type="ECO:0000256" key="4">
    <source>
        <dbReference type="ARBA" id="ARBA00021907"/>
    </source>
</evidence>
<comment type="caution">
    <text evidence="17">The sequence shown here is derived from an EMBL/GenBank/DDBJ whole genome shotgun (WGS) entry which is preliminary data.</text>
</comment>
<dbReference type="Gene3D" id="3.30.70.3040">
    <property type="match status" value="1"/>
</dbReference>
<keyword evidence="10 12" id="KW-0472">Membrane</keyword>
<reference evidence="17 18" key="1">
    <citation type="submission" date="2020-04" db="EMBL/GenBank/DDBJ databases">
        <title>Vibrio sp. SM6, a novel species isolated from seawater.</title>
        <authorList>
            <person name="Wang X."/>
        </authorList>
    </citation>
    <scope>NUCLEOTIDE SEQUENCE [LARGE SCALE GENOMIC DNA]</scope>
    <source>
        <strain evidence="17 18">SM6</strain>
    </source>
</reference>
<keyword evidence="8 14" id="KW-0812">Transmembrane</keyword>
<gene>
    <name evidence="17" type="primary">ftsX</name>
    <name evidence="17" type="ORF">HGP28_12100</name>
</gene>
<proteinExistence type="inferred from homology"/>
<keyword evidence="11 12" id="KW-0131">Cell cycle</keyword>
<evidence type="ECO:0000256" key="11">
    <source>
        <dbReference type="ARBA" id="ARBA00023306"/>
    </source>
</evidence>
<evidence type="ECO:0000259" key="15">
    <source>
        <dbReference type="Pfam" id="PF02687"/>
    </source>
</evidence>
<keyword evidence="18" id="KW-1185">Reference proteome</keyword>
<dbReference type="PANTHER" id="PTHR47755:SF1">
    <property type="entry name" value="CELL DIVISION PROTEIN FTSX"/>
    <property type="match status" value="1"/>
</dbReference>
<dbReference type="PIRSF" id="PIRSF003097">
    <property type="entry name" value="FtsX"/>
    <property type="match status" value="1"/>
</dbReference>
<comment type="subunit">
    <text evidence="3">Forms a membrane-associated complex with FtsE.</text>
</comment>
<evidence type="ECO:0000256" key="1">
    <source>
        <dbReference type="ARBA" id="ARBA00004429"/>
    </source>
</evidence>
<dbReference type="EMBL" id="JABAIK010000011">
    <property type="protein sequence ID" value="NLS13634.1"/>
    <property type="molecule type" value="Genomic_DNA"/>
</dbReference>
<dbReference type="InterPro" id="IPR004513">
    <property type="entry name" value="FtsX"/>
</dbReference>
<protein>
    <recommendedName>
        <fullName evidence="4 12">Cell division protein FtsX</fullName>
    </recommendedName>
</protein>
<dbReference type="GO" id="GO:0032153">
    <property type="term" value="C:cell division site"/>
    <property type="evidence" value="ECO:0007669"/>
    <property type="project" value="TreeGrafter"/>
</dbReference>
<evidence type="ECO:0000256" key="13">
    <source>
        <dbReference type="SAM" id="MobiDB-lite"/>
    </source>
</evidence>
<keyword evidence="5 12" id="KW-1003">Cell membrane</keyword>
<evidence type="ECO:0000256" key="3">
    <source>
        <dbReference type="ARBA" id="ARBA00011160"/>
    </source>
</evidence>
<comment type="subcellular location">
    <subcellularLocation>
        <location evidence="1">Cell inner membrane</location>
        <topology evidence="1">Multi-pass membrane protein</topology>
    </subcellularLocation>
</comment>
<organism evidence="17 18">
    <name type="scientific">Vibrio agarilyticus</name>
    <dbReference type="NCBI Taxonomy" id="2726741"/>
    <lineage>
        <taxon>Bacteria</taxon>
        <taxon>Pseudomonadati</taxon>
        <taxon>Pseudomonadota</taxon>
        <taxon>Gammaproteobacteria</taxon>
        <taxon>Vibrionales</taxon>
        <taxon>Vibrionaceae</taxon>
        <taxon>Vibrio</taxon>
    </lineage>
</organism>
<evidence type="ECO:0000313" key="18">
    <source>
        <dbReference type="Proteomes" id="UP000535589"/>
    </source>
</evidence>
<evidence type="ECO:0000256" key="9">
    <source>
        <dbReference type="ARBA" id="ARBA00022989"/>
    </source>
</evidence>
<evidence type="ECO:0000313" key="17">
    <source>
        <dbReference type="EMBL" id="NLS13634.1"/>
    </source>
</evidence>
<dbReference type="NCBIfam" id="TIGR00439">
    <property type="entry name" value="FtsX_Gneg"/>
    <property type="match status" value="1"/>
</dbReference>
<feature type="domain" description="ABC3 transporter permease C-terminal" evidence="15">
    <location>
        <begin position="200"/>
        <end position="311"/>
    </location>
</feature>
<dbReference type="GO" id="GO:0051301">
    <property type="term" value="P:cell division"/>
    <property type="evidence" value="ECO:0007669"/>
    <property type="project" value="UniProtKB-KW"/>
</dbReference>
<feature type="transmembrane region" description="Helical" evidence="14">
    <location>
        <begin position="193"/>
        <end position="213"/>
    </location>
</feature>
<dbReference type="InterPro" id="IPR040690">
    <property type="entry name" value="FtsX_ECD"/>
</dbReference>
<sequence>MAGKRQAVRSNQRQTNQRQTGTNSQGFFAAHYYHARAAFYALWQRPMGNILTLAVISIALTLPACLYLLGKNVAEVSHKVMAPVQISAYLDSGVSDVRAMVLKDALESRDDVIGVEYISSQQGLADLSQYSGFEQALSLLDEQALPAVLIVEPQTTGVNAQADVAAWLAEQPNVSDVRLDSDWLARLGAIKQLAVIVASALAVLMLSAVFLIVGNTLRFNVLANKEEIQTMKLIGATDHYILRPYVYTGMWFGLLGALVAWLATALLTVVVSFGVEQVAALYDRPFRLLGLGWDESLLLMMVGIAIGSLAARISAQRHLNEIEPI</sequence>
<feature type="transmembrane region" description="Helical" evidence="14">
    <location>
        <begin position="250"/>
        <end position="275"/>
    </location>
</feature>
<accession>A0A7X8TRV5</accession>
<name>A0A7X8TRV5_9VIBR</name>
<evidence type="ECO:0000256" key="7">
    <source>
        <dbReference type="ARBA" id="ARBA00022618"/>
    </source>
</evidence>
<dbReference type="PANTHER" id="PTHR47755">
    <property type="entry name" value="CELL DIVISION PROTEIN FTSX"/>
    <property type="match status" value="1"/>
</dbReference>
<evidence type="ECO:0000256" key="2">
    <source>
        <dbReference type="ARBA" id="ARBA00007379"/>
    </source>
</evidence>
<keyword evidence="6 12" id="KW-0997">Cell inner membrane</keyword>
<feature type="domain" description="FtsX extracellular" evidence="16">
    <location>
        <begin position="84"/>
        <end position="177"/>
    </location>
</feature>
<dbReference type="InterPro" id="IPR047590">
    <property type="entry name" value="FtsX_proteobact-type"/>
</dbReference>
<comment type="function">
    <text evidence="12">Part of the ABC transporter FtsEX involved in cellular division.</text>
</comment>
<feature type="transmembrane region" description="Helical" evidence="14">
    <location>
        <begin position="50"/>
        <end position="69"/>
    </location>
</feature>
<dbReference type="Pfam" id="PF02687">
    <property type="entry name" value="FtsX"/>
    <property type="match status" value="1"/>
</dbReference>
<dbReference type="RefSeq" id="WP_168836731.1">
    <property type="nucleotide sequence ID" value="NZ_JABAIK010000011.1"/>
</dbReference>